<dbReference type="EC" id="2.7.1.6" evidence="7"/>
<protein>
    <recommendedName>
        <fullName evidence="7">Galactokinase</fullName>
        <ecNumber evidence="7">2.7.1.6</ecNumber>
    </recommendedName>
</protein>
<dbReference type="PANTHER" id="PTHR10457:SF7">
    <property type="entry name" value="GALACTOKINASE-RELATED"/>
    <property type="match status" value="1"/>
</dbReference>
<dbReference type="Gene3D" id="3.30.70.890">
    <property type="entry name" value="GHMP kinase, C-terminal domain"/>
    <property type="match status" value="1"/>
</dbReference>
<gene>
    <name evidence="11" type="primary">galK</name>
    <name evidence="11" type="ORF">J8C05_12305</name>
</gene>
<dbReference type="Pfam" id="PF00288">
    <property type="entry name" value="GHMP_kinases_N"/>
    <property type="match status" value="1"/>
</dbReference>
<reference evidence="11 12" key="1">
    <citation type="submission" date="2021-03" db="EMBL/GenBank/DDBJ databases">
        <title>Genomic and phenotypic characterization of Chloracidobacterium isolates provides evidence for multiple species.</title>
        <authorList>
            <person name="Saini M.K."/>
            <person name="Costas A.M.G."/>
            <person name="Tank M."/>
            <person name="Bryant D.A."/>
        </authorList>
    </citation>
    <scope>NUCLEOTIDE SEQUENCE [LARGE SCALE GENOMIC DNA]</scope>
    <source>
        <strain evidence="11 12">N</strain>
    </source>
</reference>
<dbReference type="SUPFAM" id="SSF54211">
    <property type="entry name" value="Ribosomal protein S5 domain 2-like"/>
    <property type="match status" value="1"/>
</dbReference>
<evidence type="ECO:0000259" key="10">
    <source>
        <dbReference type="Pfam" id="PF10509"/>
    </source>
</evidence>
<sequence>MATPAETFRQQFGVGGRCFSAPGRVNLIGEHVDYNAGIVLPMAIGLRLWVWASPRSDRQLHVIAHDLGETDVLDLDAPGRRTSTWRDYLAGTAFHLEAAGFRLTGANLLITSDIPTGVGLSSSAALEVAVGFALLTLAGHTVDRLALARAGQAAEHDFVGTRCGLMDQFVVAHGRAGHAVWLDCRSLAFDFIPLDTNQCAVVVADSGVKHQLAASEYNTRRQECEAALSVLQRLFPDRTTLRDVTEAELAQAAGMLSDSLLQRVRHVVTEIGRVTAFAQALRASDWTQAGALLTASHRSLSEDYAVSCPELDALVAAARQVPGCYGARLTGGGFGGCTVNLVAPEALDAFLREVPRAYAQHTGGTARMWVVQPAAGVGEMD</sequence>
<dbReference type="InterPro" id="IPR036554">
    <property type="entry name" value="GHMP_kinase_C_sf"/>
</dbReference>
<keyword evidence="5" id="KW-0067">ATP-binding</keyword>
<dbReference type="RefSeq" id="WP_211423824.1">
    <property type="nucleotide sequence ID" value="NZ_CP072643.1"/>
</dbReference>
<dbReference type="Gene3D" id="3.30.230.10">
    <property type="match status" value="1"/>
</dbReference>
<keyword evidence="12" id="KW-1185">Reference proteome</keyword>
<evidence type="ECO:0000256" key="3">
    <source>
        <dbReference type="ARBA" id="ARBA00022741"/>
    </source>
</evidence>
<keyword evidence="6" id="KW-0299">Galactose metabolism</keyword>
<comment type="similarity">
    <text evidence="1">Belongs to the GHMP kinase family. GalK subfamily.</text>
</comment>
<dbReference type="InterPro" id="IPR014721">
    <property type="entry name" value="Ribsml_uS5_D2-typ_fold_subgr"/>
</dbReference>
<dbReference type="Pfam" id="PF08544">
    <property type="entry name" value="GHMP_kinases_C"/>
    <property type="match status" value="1"/>
</dbReference>
<dbReference type="PROSITE" id="PS00627">
    <property type="entry name" value="GHMP_KINASES_ATP"/>
    <property type="match status" value="1"/>
</dbReference>
<dbReference type="InterPro" id="IPR020568">
    <property type="entry name" value="Ribosomal_Su5_D2-typ_SF"/>
</dbReference>
<dbReference type="PRINTS" id="PR00959">
    <property type="entry name" value="MEVGALKINASE"/>
</dbReference>
<organism evidence="11 12">
    <name type="scientific">Chloracidobacterium sp. N</name>
    <dbReference type="NCBI Taxonomy" id="2821540"/>
    <lineage>
        <taxon>Bacteria</taxon>
        <taxon>Pseudomonadati</taxon>
        <taxon>Acidobacteriota</taxon>
        <taxon>Terriglobia</taxon>
        <taxon>Terriglobales</taxon>
        <taxon>Acidobacteriaceae</taxon>
        <taxon>Chloracidobacterium</taxon>
        <taxon>Chloracidobacterium aggregatum</taxon>
    </lineage>
</organism>
<dbReference type="NCBIfam" id="TIGR00131">
    <property type="entry name" value="gal_kin"/>
    <property type="match status" value="1"/>
</dbReference>
<dbReference type="InterPro" id="IPR013750">
    <property type="entry name" value="GHMP_kinase_C_dom"/>
</dbReference>
<evidence type="ECO:0000259" key="8">
    <source>
        <dbReference type="Pfam" id="PF00288"/>
    </source>
</evidence>
<dbReference type="InterPro" id="IPR019539">
    <property type="entry name" value="GalKase_N"/>
</dbReference>
<dbReference type="PANTHER" id="PTHR10457">
    <property type="entry name" value="MEVALONATE KINASE/GALACTOKINASE"/>
    <property type="match status" value="1"/>
</dbReference>
<evidence type="ECO:0000313" key="12">
    <source>
        <dbReference type="Proteomes" id="UP000677668"/>
    </source>
</evidence>
<keyword evidence="6" id="KW-0119">Carbohydrate metabolism</keyword>
<feature type="domain" description="GHMP kinase N-terminal" evidence="8">
    <location>
        <begin position="92"/>
        <end position="174"/>
    </location>
</feature>
<keyword evidence="3" id="KW-0547">Nucleotide-binding</keyword>
<evidence type="ECO:0000256" key="1">
    <source>
        <dbReference type="ARBA" id="ARBA00006566"/>
    </source>
</evidence>
<evidence type="ECO:0000313" key="11">
    <source>
        <dbReference type="EMBL" id="QUV95608.1"/>
    </source>
</evidence>
<dbReference type="GO" id="GO:0004335">
    <property type="term" value="F:galactokinase activity"/>
    <property type="evidence" value="ECO:0007669"/>
    <property type="project" value="UniProtKB-EC"/>
</dbReference>
<evidence type="ECO:0000259" key="9">
    <source>
        <dbReference type="Pfam" id="PF08544"/>
    </source>
</evidence>
<dbReference type="InterPro" id="IPR000705">
    <property type="entry name" value="Galactokinase"/>
</dbReference>
<evidence type="ECO:0000256" key="7">
    <source>
        <dbReference type="NCBIfam" id="TIGR00131"/>
    </source>
</evidence>
<dbReference type="InterPro" id="IPR019741">
    <property type="entry name" value="Galactokinase_CS"/>
</dbReference>
<feature type="domain" description="Galactokinase N-terminal" evidence="10">
    <location>
        <begin position="6"/>
        <end position="54"/>
    </location>
</feature>
<dbReference type="PIRSF" id="PIRSF000530">
    <property type="entry name" value="Galactokinase"/>
    <property type="match status" value="1"/>
</dbReference>
<evidence type="ECO:0000256" key="2">
    <source>
        <dbReference type="ARBA" id="ARBA00022679"/>
    </source>
</evidence>
<proteinExistence type="inferred from homology"/>
<dbReference type="Pfam" id="PF10509">
    <property type="entry name" value="GalKase_gal_bdg"/>
    <property type="match status" value="1"/>
</dbReference>
<evidence type="ECO:0000256" key="5">
    <source>
        <dbReference type="ARBA" id="ARBA00022840"/>
    </source>
</evidence>
<dbReference type="EMBL" id="CP072643">
    <property type="protein sequence ID" value="QUV95608.1"/>
    <property type="molecule type" value="Genomic_DNA"/>
</dbReference>
<dbReference type="InterPro" id="IPR006206">
    <property type="entry name" value="Mevalonate/galactokinase"/>
</dbReference>
<dbReference type="InterPro" id="IPR006204">
    <property type="entry name" value="GHMP_kinase_N_dom"/>
</dbReference>
<dbReference type="PROSITE" id="PS00106">
    <property type="entry name" value="GALACTOKINASE"/>
    <property type="match status" value="1"/>
</dbReference>
<keyword evidence="2 11" id="KW-0808">Transferase</keyword>
<evidence type="ECO:0000256" key="6">
    <source>
        <dbReference type="ARBA" id="ARBA00023144"/>
    </source>
</evidence>
<keyword evidence="4" id="KW-0418">Kinase</keyword>
<evidence type="ECO:0000256" key="4">
    <source>
        <dbReference type="ARBA" id="ARBA00022777"/>
    </source>
</evidence>
<dbReference type="Proteomes" id="UP000677668">
    <property type="component" value="Chromosome 2"/>
</dbReference>
<dbReference type="PRINTS" id="PR00473">
    <property type="entry name" value="GALCTOKINASE"/>
</dbReference>
<feature type="domain" description="GHMP kinase C-terminal" evidence="9">
    <location>
        <begin position="278"/>
        <end position="359"/>
    </location>
</feature>
<dbReference type="SUPFAM" id="SSF55060">
    <property type="entry name" value="GHMP Kinase, C-terminal domain"/>
    <property type="match status" value="1"/>
</dbReference>
<name>A0ABX8B3N2_9BACT</name>
<dbReference type="InterPro" id="IPR006203">
    <property type="entry name" value="GHMP_knse_ATP-bd_CS"/>
</dbReference>
<accession>A0ABX8B3N2</accession>